<name>A0A2T7NU16_POMCA</name>
<keyword evidence="6" id="KW-0472">Membrane</keyword>
<feature type="compositionally biased region" description="Acidic residues" evidence="5">
    <location>
        <begin position="455"/>
        <end position="465"/>
    </location>
</feature>
<keyword evidence="9" id="KW-1185">Reference proteome</keyword>
<keyword evidence="6" id="KW-1133">Transmembrane helix</keyword>
<evidence type="ECO:0000313" key="8">
    <source>
        <dbReference type="EMBL" id="PVD24651.1"/>
    </source>
</evidence>
<evidence type="ECO:0000256" key="1">
    <source>
        <dbReference type="ARBA" id="ARBA00009580"/>
    </source>
</evidence>
<evidence type="ECO:0000259" key="7">
    <source>
        <dbReference type="PROSITE" id="PS50055"/>
    </source>
</evidence>
<feature type="region of interest" description="Disordered" evidence="5">
    <location>
        <begin position="430"/>
        <end position="467"/>
    </location>
</feature>
<evidence type="ECO:0000256" key="3">
    <source>
        <dbReference type="ARBA" id="ARBA00022801"/>
    </source>
</evidence>
<dbReference type="InterPro" id="IPR050348">
    <property type="entry name" value="Protein-Tyr_Phosphatase"/>
</dbReference>
<comment type="caution">
    <text evidence="8">The sequence shown here is derived from an EMBL/GenBank/DDBJ whole genome shotgun (WGS) entry which is preliminary data.</text>
</comment>
<feature type="compositionally biased region" description="Polar residues" evidence="5">
    <location>
        <begin position="340"/>
        <end position="351"/>
    </location>
</feature>
<dbReference type="Proteomes" id="UP000245119">
    <property type="component" value="Linkage Group LG9"/>
</dbReference>
<comment type="similarity">
    <text evidence="1">Belongs to the protein-tyrosine phosphatase family.</text>
</comment>
<evidence type="ECO:0000313" key="9">
    <source>
        <dbReference type="Proteomes" id="UP000245119"/>
    </source>
</evidence>
<accession>A0A2T7NU16</accession>
<dbReference type="Gene3D" id="3.90.190.10">
    <property type="entry name" value="Protein tyrosine phosphatase superfamily"/>
    <property type="match status" value="1"/>
</dbReference>
<dbReference type="EC" id="3.1.3.48" evidence="2"/>
<feature type="domain" description="Tyrosine-protein phosphatase" evidence="7">
    <location>
        <begin position="502"/>
        <end position="708"/>
    </location>
</feature>
<dbReference type="EMBL" id="PZQS01000009">
    <property type="protein sequence ID" value="PVD24651.1"/>
    <property type="molecule type" value="Genomic_DNA"/>
</dbReference>
<proteinExistence type="inferred from homology"/>
<evidence type="ECO:0000256" key="6">
    <source>
        <dbReference type="SAM" id="Phobius"/>
    </source>
</evidence>
<dbReference type="OrthoDB" id="6137464at2759"/>
<evidence type="ECO:0000256" key="2">
    <source>
        <dbReference type="ARBA" id="ARBA00013064"/>
    </source>
</evidence>
<dbReference type="AlphaFoldDB" id="A0A2T7NU16"/>
<dbReference type="PRINTS" id="PR00700">
    <property type="entry name" value="PRTYPHPHTASE"/>
</dbReference>
<feature type="transmembrane region" description="Helical" evidence="6">
    <location>
        <begin position="294"/>
        <end position="318"/>
    </location>
</feature>
<dbReference type="GO" id="GO:0004725">
    <property type="term" value="F:protein tyrosine phosphatase activity"/>
    <property type="evidence" value="ECO:0007669"/>
    <property type="project" value="UniProtKB-EC"/>
</dbReference>
<dbReference type="PROSITE" id="PS50055">
    <property type="entry name" value="TYR_PHOSPHATASE_PTP"/>
    <property type="match status" value="1"/>
</dbReference>
<sequence length="708" mass="77503">MSSKLFLSQDCEDGWYGNNCVETCGHCEGGNSTCDKINGSCPSCDGAFKPPLCKVNCDKGWYGHNCVETCGHCMGGNSSCDNINGSCPSCDGAFKPPLCKDNCDKGWYGHNCVERCGHCVGGNSTCDNINGSCLSCDGAFKPPLCKDSCEKGWYGDNCVETCGHCMGGNSSCDRINGSCPSCDGAFKPPLCKDKCDAGHYGKNCSLCGHCRQDTTCDPDNGTCLDGCSEGFKPGLCTECDARFYGENCDQTCGHCLVNTTCDPVNGTCPSGCSDGYRGNLCTEAMTSSSNKVPVGAIVGPVLAVIVAAVVVVIVFMWLRRRQREGGLPGLLRRKKESPQHEVTFSETMTNVSERRGNKPIVPVKPQTYPKAGDRQEVSDPHIYGNLREDAPTNSQLTSENTKSDDKNATTRKPLAIKAENKQIYENVDIKTSLSEKSGDSQPKKPSTKPNKEDIEVTDPTDEDEGNIYNTEDIYASYRSLGPSSILDDLQKSLLSSLASGKLGMEFADFRKDMQHPHEIGLKSENRNKNRFKALCAYDHSRVVLRRPKGDTNTDYINASYIKGCSREKAYIATQGPRSNTVDDLWWMVWQENATQIVMLTKLIEGGKDKCEEYWPSVGTTKTYGHVTVTALKADTRADFVVRHFVVQSKKGGDQRTVSQYHYLVWPDHGVPSTYSLVSFWRYVKARAQGAIPVVHCSLWIPSVKRLGN</sequence>
<dbReference type="STRING" id="400727.A0A2T7NU16"/>
<dbReference type="SMART" id="SM00194">
    <property type="entry name" value="PTPc"/>
    <property type="match status" value="1"/>
</dbReference>
<feature type="compositionally biased region" description="Polar residues" evidence="5">
    <location>
        <begin position="391"/>
        <end position="400"/>
    </location>
</feature>
<protein>
    <recommendedName>
        <fullName evidence="2">protein-tyrosine-phosphatase</fullName>
        <ecNumber evidence="2">3.1.3.48</ecNumber>
    </recommendedName>
</protein>
<dbReference type="SUPFAM" id="SSF52799">
    <property type="entry name" value="(Phosphotyrosine protein) phosphatases II"/>
    <property type="match status" value="1"/>
</dbReference>
<evidence type="ECO:0000256" key="4">
    <source>
        <dbReference type="ARBA" id="ARBA00022912"/>
    </source>
</evidence>
<dbReference type="Gene3D" id="2.170.300.10">
    <property type="entry name" value="Tie2 ligand-binding domain superfamily"/>
    <property type="match status" value="2"/>
</dbReference>
<gene>
    <name evidence="8" type="ORF">C0Q70_15135</name>
</gene>
<reference evidence="8 9" key="1">
    <citation type="submission" date="2018-04" db="EMBL/GenBank/DDBJ databases">
        <title>The genome of golden apple snail Pomacea canaliculata provides insight into stress tolerance and invasive adaptation.</title>
        <authorList>
            <person name="Liu C."/>
            <person name="Liu B."/>
            <person name="Ren Y."/>
            <person name="Zhang Y."/>
            <person name="Wang H."/>
            <person name="Li S."/>
            <person name="Jiang F."/>
            <person name="Yin L."/>
            <person name="Zhang G."/>
            <person name="Qian W."/>
            <person name="Fan W."/>
        </authorList>
    </citation>
    <scope>NUCLEOTIDE SEQUENCE [LARGE SCALE GENOMIC DNA]</scope>
    <source>
        <strain evidence="8">SZHN2017</strain>
        <tissue evidence="8">Muscle</tissue>
    </source>
</reference>
<keyword evidence="3" id="KW-0378">Hydrolase</keyword>
<dbReference type="PANTHER" id="PTHR19134:SF562">
    <property type="entry name" value="PROTEIN-TYROSINE-PHOSPHATASE"/>
    <property type="match status" value="1"/>
</dbReference>
<organism evidence="8 9">
    <name type="scientific">Pomacea canaliculata</name>
    <name type="common">Golden apple snail</name>
    <dbReference type="NCBI Taxonomy" id="400727"/>
    <lineage>
        <taxon>Eukaryota</taxon>
        <taxon>Metazoa</taxon>
        <taxon>Spiralia</taxon>
        <taxon>Lophotrochozoa</taxon>
        <taxon>Mollusca</taxon>
        <taxon>Gastropoda</taxon>
        <taxon>Caenogastropoda</taxon>
        <taxon>Architaenioglossa</taxon>
        <taxon>Ampullarioidea</taxon>
        <taxon>Ampullariidae</taxon>
        <taxon>Pomacea</taxon>
    </lineage>
</organism>
<keyword evidence="6" id="KW-0812">Transmembrane</keyword>
<dbReference type="Pfam" id="PF00102">
    <property type="entry name" value="Y_phosphatase"/>
    <property type="match status" value="1"/>
</dbReference>
<dbReference type="PANTHER" id="PTHR19134">
    <property type="entry name" value="RECEPTOR-TYPE TYROSINE-PROTEIN PHOSPHATASE"/>
    <property type="match status" value="1"/>
</dbReference>
<keyword evidence="4" id="KW-0904">Protein phosphatase</keyword>
<feature type="region of interest" description="Disordered" evidence="5">
    <location>
        <begin position="329"/>
        <end position="416"/>
    </location>
</feature>
<evidence type="ECO:0000256" key="5">
    <source>
        <dbReference type="SAM" id="MobiDB-lite"/>
    </source>
</evidence>
<dbReference type="InterPro" id="IPR029021">
    <property type="entry name" value="Prot-tyrosine_phosphatase-like"/>
</dbReference>
<dbReference type="InterPro" id="IPR000242">
    <property type="entry name" value="PTP_cat"/>
</dbReference>